<dbReference type="Pfam" id="PF06580">
    <property type="entry name" value="His_kinase"/>
    <property type="match status" value="1"/>
</dbReference>
<dbReference type="InterPro" id="IPR010559">
    <property type="entry name" value="Sig_transdc_His_kin_internal"/>
</dbReference>
<feature type="compositionally biased region" description="Low complexity" evidence="1">
    <location>
        <begin position="319"/>
        <end position="336"/>
    </location>
</feature>
<dbReference type="Gene3D" id="3.30.565.10">
    <property type="entry name" value="Histidine kinase-like ATPase, C-terminal domain"/>
    <property type="match status" value="1"/>
</dbReference>
<sequence length="384" mass="42593">MTERNGTVQTTIGPSRTRVAVAAWLAFAAFYAMQSYAFRLTMGQSIVWSSFLWGEALFVGLLALQTPFTLGLASRFPLTGSRAIRNRWLHVGFAICFGMVHRFTFEVVARAIRASEETPFDLTRAWQSTVATFESGVFVYFIVLVAAHLHDYYRRYHEETVRATQLRADLSSAQLETLRMQVQPHFLFNTLNAVSVLVEEDPAAARGMISNLSEFLRSSLIDGADQEIPLSRELRLLERYLDIEQVRFGDRLTVQFDVDEDVRDVPVPALILQPIAENAIRHGLSRRPGAGRIEVAATRTGGAVELAIRDLGKPPEPTEPTVGTTGATPPQAAPSGPGLGIGLANTRARLEQLYGSDQKLTMTSIERDGLIGSEVRIWMKAREE</sequence>
<comment type="caution">
    <text evidence="5">The sequence shown here is derived from an EMBL/GenBank/DDBJ whole genome shotgun (WGS) entry which is preliminary data.</text>
</comment>
<protein>
    <submittedName>
        <fullName evidence="5">Histidine kinase</fullName>
    </submittedName>
</protein>
<name>A0A956SEX3_UNCEI</name>
<feature type="transmembrane region" description="Helical" evidence="2">
    <location>
        <begin position="51"/>
        <end position="76"/>
    </location>
</feature>
<dbReference type="GO" id="GO:0000155">
    <property type="term" value="F:phosphorelay sensor kinase activity"/>
    <property type="evidence" value="ECO:0007669"/>
    <property type="project" value="InterPro"/>
</dbReference>
<feature type="domain" description="Signal transduction histidine kinase internal region" evidence="4">
    <location>
        <begin position="173"/>
        <end position="252"/>
    </location>
</feature>
<dbReference type="Proteomes" id="UP000739538">
    <property type="component" value="Unassembled WGS sequence"/>
</dbReference>
<dbReference type="AlphaFoldDB" id="A0A956SEX3"/>
<gene>
    <name evidence="5" type="ORF">KDA27_19270</name>
</gene>
<proteinExistence type="predicted"/>
<keyword evidence="2" id="KW-0472">Membrane</keyword>
<dbReference type="Pfam" id="PF02518">
    <property type="entry name" value="HATPase_c"/>
    <property type="match status" value="1"/>
</dbReference>
<keyword evidence="2" id="KW-0812">Transmembrane</keyword>
<evidence type="ECO:0000259" key="4">
    <source>
        <dbReference type="Pfam" id="PF06580"/>
    </source>
</evidence>
<keyword evidence="2" id="KW-1133">Transmembrane helix</keyword>
<organism evidence="5 6">
    <name type="scientific">Eiseniibacteriota bacterium</name>
    <dbReference type="NCBI Taxonomy" id="2212470"/>
    <lineage>
        <taxon>Bacteria</taxon>
        <taxon>Candidatus Eiseniibacteriota</taxon>
    </lineage>
</organism>
<reference evidence="5" key="1">
    <citation type="submission" date="2020-04" db="EMBL/GenBank/DDBJ databases">
        <authorList>
            <person name="Zhang T."/>
        </authorList>
    </citation>
    <scope>NUCLEOTIDE SEQUENCE</scope>
    <source>
        <strain evidence="5">HKST-UBA02</strain>
    </source>
</reference>
<dbReference type="PANTHER" id="PTHR34220:SF7">
    <property type="entry name" value="SENSOR HISTIDINE KINASE YPDA"/>
    <property type="match status" value="1"/>
</dbReference>
<accession>A0A956SEX3</accession>
<dbReference type="GO" id="GO:0016020">
    <property type="term" value="C:membrane"/>
    <property type="evidence" value="ECO:0007669"/>
    <property type="project" value="InterPro"/>
</dbReference>
<dbReference type="InterPro" id="IPR003594">
    <property type="entry name" value="HATPase_dom"/>
</dbReference>
<keyword evidence="5" id="KW-0808">Transferase</keyword>
<dbReference type="InterPro" id="IPR050640">
    <property type="entry name" value="Bact_2-comp_sensor_kinase"/>
</dbReference>
<feature type="region of interest" description="Disordered" evidence="1">
    <location>
        <begin position="310"/>
        <end position="340"/>
    </location>
</feature>
<feature type="transmembrane region" description="Helical" evidence="2">
    <location>
        <begin position="21"/>
        <end position="39"/>
    </location>
</feature>
<dbReference type="InterPro" id="IPR036890">
    <property type="entry name" value="HATPase_C_sf"/>
</dbReference>
<evidence type="ECO:0000259" key="3">
    <source>
        <dbReference type="Pfam" id="PF02518"/>
    </source>
</evidence>
<evidence type="ECO:0000313" key="6">
    <source>
        <dbReference type="Proteomes" id="UP000739538"/>
    </source>
</evidence>
<evidence type="ECO:0000313" key="5">
    <source>
        <dbReference type="EMBL" id="MCA9757941.1"/>
    </source>
</evidence>
<feature type="transmembrane region" description="Helical" evidence="2">
    <location>
        <begin position="125"/>
        <end position="147"/>
    </location>
</feature>
<dbReference type="SUPFAM" id="SSF55874">
    <property type="entry name" value="ATPase domain of HSP90 chaperone/DNA topoisomerase II/histidine kinase"/>
    <property type="match status" value="1"/>
</dbReference>
<keyword evidence="5" id="KW-0418">Kinase</keyword>
<dbReference type="PANTHER" id="PTHR34220">
    <property type="entry name" value="SENSOR HISTIDINE KINASE YPDA"/>
    <property type="match status" value="1"/>
</dbReference>
<reference evidence="5" key="2">
    <citation type="journal article" date="2021" name="Microbiome">
        <title>Successional dynamics and alternative stable states in a saline activated sludge microbial community over 9 years.</title>
        <authorList>
            <person name="Wang Y."/>
            <person name="Ye J."/>
            <person name="Ju F."/>
            <person name="Liu L."/>
            <person name="Boyd J.A."/>
            <person name="Deng Y."/>
            <person name="Parks D.H."/>
            <person name="Jiang X."/>
            <person name="Yin X."/>
            <person name="Woodcroft B.J."/>
            <person name="Tyson G.W."/>
            <person name="Hugenholtz P."/>
            <person name="Polz M.F."/>
            <person name="Zhang T."/>
        </authorList>
    </citation>
    <scope>NUCLEOTIDE SEQUENCE</scope>
    <source>
        <strain evidence="5">HKST-UBA02</strain>
    </source>
</reference>
<feature type="domain" description="Histidine kinase/HSP90-like ATPase" evidence="3">
    <location>
        <begin position="270"/>
        <end position="381"/>
    </location>
</feature>
<evidence type="ECO:0000256" key="1">
    <source>
        <dbReference type="SAM" id="MobiDB-lite"/>
    </source>
</evidence>
<feature type="transmembrane region" description="Helical" evidence="2">
    <location>
        <begin position="88"/>
        <end position="105"/>
    </location>
</feature>
<evidence type="ECO:0000256" key="2">
    <source>
        <dbReference type="SAM" id="Phobius"/>
    </source>
</evidence>
<dbReference type="EMBL" id="JAGQHS010000130">
    <property type="protein sequence ID" value="MCA9757941.1"/>
    <property type="molecule type" value="Genomic_DNA"/>
</dbReference>